<evidence type="ECO:0000256" key="3">
    <source>
        <dbReference type="ARBA" id="ARBA00023163"/>
    </source>
</evidence>
<keyword evidence="2 4" id="KW-0238">DNA-binding</keyword>
<accession>A0A1Q9LNW8</accession>
<organism evidence="6 7">
    <name type="scientific">Actinokineospora bangkokensis</name>
    <dbReference type="NCBI Taxonomy" id="1193682"/>
    <lineage>
        <taxon>Bacteria</taxon>
        <taxon>Bacillati</taxon>
        <taxon>Actinomycetota</taxon>
        <taxon>Actinomycetes</taxon>
        <taxon>Pseudonocardiales</taxon>
        <taxon>Pseudonocardiaceae</taxon>
        <taxon>Actinokineospora</taxon>
    </lineage>
</organism>
<evidence type="ECO:0000259" key="5">
    <source>
        <dbReference type="PROSITE" id="PS50977"/>
    </source>
</evidence>
<keyword evidence="1" id="KW-0805">Transcription regulation</keyword>
<evidence type="ECO:0000256" key="4">
    <source>
        <dbReference type="PROSITE-ProRule" id="PRU00335"/>
    </source>
</evidence>
<comment type="caution">
    <text evidence="6">The sequence shown here is derived from an EMBL/GenBank/DDBJ whole genome shotgun (WGS) entry which is preliminary data.</text>
</comment>
<dbReference type="OrthoDB" id="5242485at2"/>
<dbReference type="PANTHER" id="PTHR30055:SF238">
    <property type="entry name" value="MYCOFACTOCIN BIOSYNTHESIS TRANSCRIPTIONAL REGULATOR MFTR-RELATED"/>
    <property type="match status" value="1"/>
</dbReference>
<sequence length="237" mass="26218">MAAVDLAQLLAAPVSKLPPGPRRPASRENHRMRLLAAVLGVAADLGYQEVRVADIVERAQVSRRTFYEHFTDKEQCFLAAYEEWAGLLMERTAKPRPRTDNPVDQFLRGLDGYIAAVSASPALTRVFQIDIVQVGYAGVRRRRTAYRQWAEMLAAFARTFVDEAGRPLLRAVSPSLWQVLVAAVNERVLQAVEEVAEVTDVDGLRHDLLVIILDVVAPRRPAGTVASLLERAAALRA</sequence>
<keyword evidence="3" id="KW-0804">Transcription</keyword>
<evidence type="ECO:0000256" key="1">
    <source>
        <dbReference type="ARBA" id="ARBA00023015"/>
    </source>
</evidence>
<dbReference type="SUPFAM" id="SSF46689">
    <property type="entry name" value="Homeodomain-like"/>
    <property type="match status" value="1"/>
</dbReference>
<dbReference type="Proteomes" id="UP000186040">
    <property type="component" value="Unassembled WGS sequence"/>
</dbReference>
<name>A0A1Q9LNW8_9PSEU</name>
<dbReference type="STRING" id="1193682.BJP25_15880"/>
<dbReference type="GO" id="GO:0000976">
    <property type="term" value="F:transcription cis-regulatory region binding"/>
    <property type="evidence" value="ECO:0007669"/>
    <property type="project" value="TreeGrafter"/>
</dbReference>
<feature type="DNA-binding region" description="H-T-H motif" evidence="4">
    <location>
        <begin position="51"/>
        <end position="70"/>
    </location>
</feature>
<evidence type="ECO:0000313" key="7">
    <source>
        <dbReference type="Proteomes" id="UP000186040"/>
    </source>
</evidence>
<proteinExistence type="predicted"/>
<dbReference type="Pfam" id="PF00440">
    <property type="entry name" value="TetR_N"/>
    <property type="match status" value="1"/>
</dbReference>
<evidence type="ECO:0000256" key="2">
    <source>
        <dbReference type="ARBA" id="ARBA00023125"/>
    </source>
</evidence>
<dbReference type="PANTHER" id="PTHR30055">
    <property type="entry name" value="HTH-TYPE TRANSCRIPTIONAL REGULATOR RUTR"/>
    <property type="match status" value="1"/>
</dbReference>
<gene>
    <name evidence="6" type="ORF">BJP25_15880</name>
</gene>
<dbReference type="InterPro" id="IPR050109">
    <property type="entry name" value="HTH-type_TetR-like_transc_reg"/>
</dbReference>
<reference evidence="6 7" key="1">
    <citation type="submission" date="2016-10" db="EMBL/GenBank/DDBJ databases">
        <title>The Draft Genome Sequence of Actinokineospora bangkokensis 44EHWT reveals the biosynthetic pathway of antifungal compounds Thailandins with unusual extender unit butylmalonyl-CoA.</title>
        <authorList>
            <person name="Greule A."/>
            <person name="Intra B."/>
            <person name="Flemming S."/>
            <person name="Rommel M.G."/>
            <person name="Panbangred W."/>
            <person name="Bechthold A."/>
        </authorList>
    </citation>
    <scope>NUCLEOTIDE SEQUENCE [LARGE SCALE GENOMIC DNA]</scope>
    <source>
        <strain evidence="6 7">44EHW</strain>
    </source>
</reference>
<dbReference type="AlphaFoldDB" id="A0A1Q9LNW8"/>
<feature type="domain" description="HTH tetR-type" evidence="5">
    <location>
        <begin position="28"/>
        <end position="88"/>
    </location>
</feature>
<dbReference type="InterPro" id="IPR009057">
    <property type="entry name" value="Homeodomain-like_sf"/>
</dbReference>
<dbReference type="InterPro" id="IPR001647">
    <property type="entry name" value="HTH_TetR"/>
</dbReference>
<dbReference type="Gene3D" id="1.10.357.10">
    <property type="entry name" value="Tetracycline Repressor, domain 2"/>
    <property type="match status" value="1"/>
</dbReference>
<protein>
    <recommendedName>
        <fullName evidence="5">HTH tetR-type domain-containing protein</fullName>
    </recommendedName>
</protein>
<dbReference type="EMBL" id="MKQR01000009">
    <property type="protein sequence ID" value="OLR93732.1"/>
    <property type="molecule type" value="Genomic_DNA"/>
</dbReference>
<evidence type="ECO:0000313" key="6">
    <source>
        <dbReference type="EMBL" id="OLR93732.1"/>
    </source>
</evidence>
<dbReference type="GO" id="GO:0003700">
    <property type="term" value="F:DNA-binding transcription factor activity"/>
    <property type="evidence" value="ECO:0007669"/>
    <property type="project" value="TreeGrafter"/>
</dbReference>
<dbReference type="RefSeq" id="WP_075974630.1">
    <property type="nucleotide sequence ID" value="NZ_MKQR01000009.1"/>
</dbReference>
<dbReference type="PROSITE" id="PS50977">
    <property type="entry name" value="HTH_TETR_2"/>
    <property type="match status" value="1"/>
</dbReference>
<keyword evidence="7" id="KW-1185">Reference proteome</keyword>